<dbReference type="InterPro" id="IPR049916">
    <property type="entry name" value="WDR72-like"/>
</dbReference>
<accession>A0AAD7L6U8</accession>
<comment type="caution">
    <text evidence="1">The sequence shown here is derived from an EMBL/GenBank/DDBJ whole genome shotgun (WGS) entry which is preliminary data.</text>
</comment>
<dbReference type="InterPro" id="IPR036322">
    <property type="entry name" value="WD40_repeat_dom_sf"/>
</dbReference>
<gene>
    <name evidence="1" type="ORF">O6P43_024128</name>
</gene>
<evidence type="ECO:0000313" key="1">
    <source>
        <dbReference type="EMBL" id="KAJ7952247.1"/>
    </source>
</evidence>
<dbReference type="Proteomes" id="UP001163823">
    <property type="component" value="Chromosome 10"/>
</dbReference>
<dbReference type="EMBL" id="JARAOO010000010">
    <property type="protein sequence ID" value="KAJ7952247.1"/>
    <property type="molecule type" value="Genomic_DNA"/>
</dbReference>
<keyword evidence="2" id="KW-1185">Reference proteome</keyword>
<dbReference type="GO" id="GO:0005737">
    <property type="term" value="C:cytoplasm"/>
    <property type="evidence" value="ECO:0007669"/>
    <property type="project" value="TreeGrafter"/>
</dbReference>
<dbReference type="PANTHER" id="PTHR44099:SF4">
    <property type="entry name" value="RABCONNECTIN-3B, ISOFORM A"/>
    <property type="match status" value="1"/>
</dbReference>
<dbReference type="AlphaFoldDB" id="A0AAD7L6U8"/>
<evidence type="ECO:0000313" key="2">
    <source>
        <dbReference type="Proteomes" id="UP001163823"/>
    </source>
</evidence>
<organism evidence="1 2">
    <name type="scientific">Quillaja saponaria</name>
    <name type="common">Soap bark tree</name>
    <dbReference type="NCBI Taxonomy" id="32244"/>
    <lineage>
        <taxon>Eukaryota</taxon>
        <taxon>Viridiplantae</taxon>
        <taxon>Streptophyta</taxon>
        <taxon>Embryophyta</taxon>
        <taxon>Tracheophyta</taxon>
        <taxon>Spermatophyta</taxon>
        <taxon>Magnoliopsida</taxon>
        <taxon>eudicotyledons</taxon>
        <taxon>Gunneridae</taxon>
        <taxon>Pentapetalae</taxon>
        <taxon>rosids</taxon>
        <taxon>fabids</taxon>
        <taxon>Fabales</taxon>
        <taxon>Quillajaceae</taxon>
        <taxon>Quillaja</taxon>
    </lineage>
</organism>
<dbReference type="PANTHER" id="PTHR44099">
    <property type="entry name" value="RABCONNECTIN-3B, ISOFORM A"/>
    <property type="match status" value="1"/>
</dbReference>
<reference evidence="1" key="1">
    <citation type="journal article" date="2023" name="Science">
        <title>Elucidation of the pathway for biosynthesis of saponin adjuvants from the soapbark tree.</title>
        <authorList>
            <person name="Reed J."/>
            <person name="Orme A."/>
            <person name="El-Demerdash A."/>
            <person name="Owen C."/>
            <person name="Martin L.B.B."/>
            <person name="Misra R.C."/>
            <person name="Kikuchi S."/>
            <person name="Rejzek M."/>
            <person name="Martin A.C."/>
            <person name="Harkess A."/>
            <person name="Leebens-Mack J."/>
            <person name="Louveau T."/>
            <person name="Stephenson M.J."/>
            <person name="Osbourn A."/>
        </authorList>
    </citation>
    <scope>NUCLEOTIDE SEQUENCE</scope>
    <source>
        <strain evidence="1">S10</strain>
    </source>
</reference>
<dbReference type="KEGG" id="qsa:O6P43_024128"/>
<dbReference type="SUPFAM" id="SSF50978">
    <property type="entry name" value="WD40 repeat-like"/>
    <property type="match status" value="1"/>
</dbReference>
<name>A0AAD7L6U8_QUISA</name>
<sequence length="262" mass="28963">MFFFQIELNGPSTNPATRIPAVSAAIRKTLVEILLPSLALADIPGFLTVMESQIWSTASDSPIHLVSLMTLIRVAHGSPRNLAQFLDKVVNFILQTIDPSNSVMRKTCFQSSMTTLREIVRAYPMVSLNDSWTRLAVGDVIGEMNNATIRVYDMQSVTKIKVLDVSGPPGFPNLLAAASEFMVTPAISVLSFSPDGEGLVAFSEHGLMIRWWEKLSRNFVPVQCTKLIFVPPWEGFSHNSSRSGIMANIMGNDKQISFQKTR</sequence>
<protein>
    <submittedName>
        <fullName evidence="1">Transducin/WD40 repeat-like superfamily protein</fullName>
    </submittedName>
</protein>
<proteinExistence type="predicted"/>